<evidence type="ECO:0000259" key="1">
    <source>
        <dbReference type="Pfam" id="PF01909"/>
    </source>
</evidence>
<dbReference type="InterPro" id="IPR002934">
    <property type="entry name" value="Polymerase_NTP_transf_dom"/>
</dbReference>
<dbReference type="SUPFAM" id="SSF81301">
    <property type="entry name" value="Nucleotidyltransferase"/>
    <property type="match status" value="1"/>
</dbReference>
<organism evidence="2 3">
    <name type="scientific">Clostridium facile</name>
    <dbReference type="NCBI Taxonomy" id="2763035"/>
    <lineage>
        <taxon>Bacteria</taxon>
        <taxon>Bacillati</taxon>
        <taxon>Bacillota</taxon>
        <taxon>Clostridia</taxon>
        <taxon>Eubacteriales</taxon>
        <taxon>Clostridiaceae</taxon>
        <taxon>Clostridium</taxon>
    </lineage>
</organism>
<evidence type="ECO:0000313" key="3">
    <source>
        <dbReference type="Proteomes" id="UP000649151"/>
    </source>
</evidence>
<dbReference type="Proteomes" id="UP000649151">
    <property type="component" value="Unassembled WGS sequence"/>
</dbReference>
<dbReference type="CDD" id="cd05403">
    <property type="entry name" value="NT_KNTase_like"/>
    <property type="match status" value="1"/>
</dbReference>
<keyword evidence="3" id="KW-1185">Reference proteome</keyword>
<accession>A0ABR7IN44</accession>
<dbReference type="Gene3D" id="3.30.460.10">
    <property type="entry name" value="Beta Polymerase, domain 2"/>
    <property type="match status" value="1"/>
</dbReference>
<dbReference type="InterPro" id="IPR043519">
    <property type="entry name" value="NT_sf"/>
</dbReference>
<proteinExistence type="predicted"/>
<dbReference type="EMBL" id="JACOQK010000001">
    <property type="protein sequence ID" value="MBC5786513.1"/>
    <property type="molecule type" value="Genomic_DNA"/>
</dbReference>
<feature type="domain" description="Polymerase nucleotidyl transferase" evidence="1">
    <location>
        <begin position="28"/>
        <end position="52"/>
    </location>
</feature>
<reference evidence="2 3" key="1">
    <citation type="submission" date="2020-08" db="EMBL/GenBank/DDBJ databases">
        <title>Genome public.</title>
        <authorList>
            <person name="Liu C."/>
            <person name="Sun Q."/>
        </authorList>
    </citation>
    <scope>NUCLEOTIDE SEQUENCE [LARGE SCALE GENOMIC DNA]</scope>
    <source>
        <strain evidence="2 3">NSJ-27</strain>
    </source>
</reference>
<name>A0ABR7IN44_9CLOT</name>
<evidence type="ECO:0000313" key="2">
    <source>
        <dbReference type="EMBL" id="MBC5786513.1"/>
    </source>
</evidence>
<protein>
    <submittedName>
        <fullName evidence="2">Nucleotidyltransferase domain-containing protein</fullName>
    </submittedName>
</protein>
<gene>
    <name evidence="2" type="ORF">H8Z77_00515</name>
</gene>
<comment type="caution">
    <text evidence="2">The sequence shown here is derived from an EMBL/GenBank/DDBJ whole genome shotgun (WGS) entry which is preliminary data.</text>
</comment>
<dbReference type="RefSeq" id="WP_186995825.1">
    <property type="nucleotide sequence ID" value="NZ_JACOQK010000001.1"/>
</dbReference>
<dbReference type="Pfam" id="PF01909">
    <property type="entry name" value="NTP_transf_2"/>
    <property type="match status" value="1"/>
</dbReference>
<sequence length="222" mass="25924">MVNIDDYMQRLQLVLQQVFGNRLLYLGLQGSYRRGEETPTSDIDAMVILDYFTIQDMDLYRKTVTNLTPEEQTCGFICGKQELLHWNPGEICQLIHETKDYYGNLKDFVPEYTLQDVKNHIKVNVGNLYHGLCHEFIHSSQGIEKEQLQFAYKSIFYLLQNLHFIRTGKFILKKQDLASYLEGLDLQVLQTAESVKTKEFNGQHAFQLLFGWCQQVLHTIDC</sequence>